<sequence length="64" mass="7264">MHLERQGLQIVRAKERSDTVAEKTQLSDGRIAPPERSPLPKLRTFQNSMTLTPSKKRSWATGTM</sequence>
<proteinExistence type="predicted"/>
<feature type="compositionally biased region" description="Basic and acidic residues" evidence="1">
    <location>
        <begin position="12"/>
        <end position="21"/>
    </location>
</feature>
<dbReference type="Proteomes" id="UP000723463">
    <property type="component" value="Unassembled WGS sequence"/>
</dbReference>
<feature type="region of interest" description="Disordered" evidence="1">
    <location>
        <begin position="1"/>
        <end position="41"/>
    </location>
</feature>
<protein>
    <submittedName>
        <fullName evidence="2">Uncharacterized protein</fullName>
    </submittedName>
</protein>
<comment type="caution">
    <text evidence="2">The sequence shown here is derived from an EMBL/GenBank/DDBJ whole genome shotgun (WGS) entry which is preliminary data.</text>
</comment>
<evidence type="ECO:0000256" key="1">
    <source>
        <dbReference type="SAM" id="MobiDB-lite"/>
    </source>
</evidence>
<dbReference type="AlphaFoldDB" id="A0A9P6JXC6"/>
<evidence type="ECO:0000313" key="2">
    <source>
        <dbReference type="EMBL" id="KAF9536547.1"/>
    </source>
</evidence>
<gene>
    <name evidence="2" type="ORF">EC957_010489</name>
</gene>
<keyword evidence="3" id="KW-1185">Reference proteome</keyword>
<accession>A0A9P6JXC6</accession>
<organism evidence="2 3">
    <name type="scientific">Mortierella hygrophila</name>
    <dbReference type="NCBI Taxonomy" id="979708"/>
    <lineage>
        <taxon>Eukaryota</taxon>
        <taxon>Fungi</taxon>
        <taxon>Fungi incertae sedis</taxon>
        <taxon>Mucoromycota</taxon>
        <taxon>Mortierellomycotina</taxon>
        <taxon>Mortierellomycetes</taxon>
        <taxon>Mortierellales</taxon>
        <taxon>Mortierellaceae</taxon>
        <taxon>Mortierella</taxon>
    </lineage>
</organism>
<dbReference type="EMBL" id="JAAAXW010000657">
    <property type="protein sequence ID" value="KAF9536547.1"/>
    <property type="molecule type" value="Genomic_DNA"/>
</dbReference>
<name>A0A9P6JXC6_9FUNG</name>
<reference evidence="2" key="1">
    <citation type="journal article" date="2020" name="Fungal Divers.">
        <title>Resolving the Mortierellaceae phylogeny through synthesis of multi-gene phylogenetics and phylogenomics.</title>
        <authorList>
            <person name="Vandepol N."/>
            <person name="Liber J."/>
            <person name="Desiro A."/>
            <person name="Na H."/>
            <person name="Kennedy M."/>
            <person name="Barry K."/>
            <person name="Grigoriev I.V."/>
            <person name="Miller A.N."/>
            <person name="O'Donnell K."/>
            <person name="Stajich J.E."/>
            <person name="Bonito G."/>
        </authorList>
    </citation>
    <scope>NUCLEOTIDE SEQUENCE</scope>
    <source>
        <strain evidence="2">NRRL 2591</strain>
    </source>
</reference>
<evidence type="ECO:0000313" key="3">
    <source>
        <dbReference type="Proteomes" id="UP000723463"/>
    </source>
</evidence>